<dbReference type="GO" id="GO:0003987">
    <property type="term" value="F:acetate-CoA ligase activity"/>
    <property type="evidence" value="ECO:0007669"/>
    <property type="project" value="UniProtKB-UniRule"/>
</dbReference>
<dbReference type="Gene3D" id="3.30.300.30">
    <property type="match status" value="1"/>
</dbReference>
<dbReference type="InterPro" id="IPR025110">
    <property type="entry name" value="AMP-bd_C"/>
</dbReference>
<dbReference type="FunCoup" id="G0EEM1">
    <property type="interactions" value="181"/>
</dbReference>
<dbReference type="OrthoDB" id="371752at2157"/>
<dbReference type="Gene3D" id="3.40.50.12780">
    <property type="entry name" value="N-terminal domain of ligase-like"/>
    <property type="match status" value="1"/>
</dbReference>
<dbReference type="GO" id="GO:0019427">
    <property type="term" value="P:acetyl-CoA biosynthetic process from acetate"/>
    <property type="evidence" value="ECO:0007669"/>
    <property type="project" value="UniProtKB-UniRule"/>
</dbReference>
<reference evidence="11 12" key="1">
    <citation type="journal article" date="2011" name="Stand. Genomic Sci.">
        <title>Complete genome sequence of the hyperthermophilic chemolithoautotroph Pyrolobus fumarii type strain (1A).</title>
        <authorList>
            <person name="Anderson I."/>
            <person name="Goker M."/>
            <person name="Nolan M."/>
            <person name="Lucas S."/>
            <person name="Hammon N."/>
            <person name="Deshpande S."/>
            <person name="Cheng J.F."/>
            <person name="Tapia R."/>
            <person name="Han C."/>
            <person name="Goodwin L."/>
            <person name="Pitluck S."/>
            <person name="Huntemann M."/>
            <person name="Liolios K."/>
            <person name="Ivanova N."/>
            <person name="Pagani I."/>
            <person name="Mavromatis K."/>
            <person name="Ovchinikova G."/>
            <person name="Pati A."/>
            <person name="Chen A."/>
            <person name="Palaniappan K."/>
            <person name="Land M."/>
            <person name="Hauser L."/>
            <person name="Brambilla E.M."/>
            <person name="Huber H."/>
            <person name="Yasawong M."/>
            <person name="Rohde M."/>
            <person name="Spring S."/>
            <person name="Abt B."/>
            <person name="Sikorski J."/>
            <person name="Wirth R."/>
            <person name="Detter J.C."/>
            <person name="Woyke T."/>
            <person name="Bristow J."/>
            <person name="Eisen J.A."/>
            <person name="Markowitz V."/>
            <person name="Hugenholtz P."/>
            <person name="Kyrpides N.C."/>
            <person name="Klenk H.P."/>
            <person name="Lapidus A."/>
        </authorList>
    </citation>
    <scope>NUCLEOTIDE SEQUENCE [LARGE SCALE GENOMIC DNA]</scope>
    <source>
        <strain evidence="12">DSM 11204 / 1A</strain>
    </source>
</reference>
<dbReference type="PANTHER" id="PTHR24095:SF232">
    <property type="entry name" value="ACETYL-COENZYME A SYNTHETASE"/>
    <property type="match status" value="1"/>
</dbReference>
<evidence type="ECO:0000256" key="2">
    <source>
        <dbReference type="ARBA" id="ARBA00022598"/>
    </source>
</evidence>
<evidence type="ECO:0000256" key="1">
    <source>
        <dbReference type="ARBA" id="ARBA00006432"/>
    </source>
</evidence>
<dbReference type="STRING" id="694429.Pyrfu_0975"/>
<dbReference type="RefSeq" id="WP_014026520.1">
    <property type="nucleotide sequence ID" value="NC_015931.1"/>
</dbReference>
<comment type="function">
    <text evidence="6">Plays a role in the autotrophic CO(2) fixation pathway. Activates 3-hydroxypropionate to its CoA ester. Can also activate propionate, and to a lesser extent acrylate, acetate and butyrate.</text>
</comment>
<dbReference type="NCBIfam" id="TIGR02188">
    <property type="entry name" value="Ac_CoA_lig_AcsA"/>
    <property type="match status" value="1"/>
</dbReference>
<organism evidence="11 12">
    <name type="scientific">Pyrolobus fumarii (strain DSM 11204 / 1A)</name>
    <dbReference type="NCBI Taxonomy" id="694429"/>
    <lineage>
        <taxon>Archaea</taxon>
        <taxon>Thermoproteota</taxon>
        <taxon>Thermoprotei</taxon>
        <taxon>Desulfurococcales</taxon>
        <taxon>Pyrodictiaceae</taxon>
        <taxon>Pyrolobus</taxon>
    </lineage>
</organism>
<dbReference type="InterPro" id="IPR032387">
    <property type="entry name" value="ACAS_N"/>
</dbReference>
<evidence type="ECO:0000256" key="5">
    <source>
        <dbReference type="ARBA" id="ARBA00051214"/>
    </source>
</evidence>
<dbReference type="InParanoid" id="G0EEM1"/>
<dbReference type="eggNOG" id="arCOG01529">
    <property type="taxonomic scope" value="Archaea"/>
</dbReference>
<feature type="domain" description="AMP-binding enzyme C-terminal" evidence="9">
    <location>
        <begin position="533"/>
        <end position="611"/>
    </location>
</feature>
<dbReference type="SUPFAM" id="SSF56801">
    <property type="entry name" value="Acetyl-CoA synthetase-like"/>
    <property type="match status" value="1"/>
</dbReference>
<dbReference type="EC" id="6.2.1.1" evidence="7"/>
<dbReference type="Pfam" id="PF16177">
    <property type="entry name" value="ACAS_N"/>
    <property type="match status" value="1"/>
</dbReference>
<dbReference type="Proteomes" id="UP000001037">
    <property type="component" value="Chromosome"/>
</dbReference>
<dbReference type="FunFam" id="3.40.50.12780:FF:000001">
    <property type="entry name" value="Acetyl-coenzyme A synthetase"/>
    <property type="match status" value="1"/>
</dbReference>
<dbReference type="InterPro" id="IPR011904">
    <property type="entry name" value="Ac_CoA_lig"/>
</dbReference>
<gene>
    <name evidence="11" type="ordered locus">Pyrfu_0975</name>
</gene>
<feature type="domain" description="AMP-dependent synthetase/ligase" evidence="8">
    <location>
        <begin position="83"/>
        <end position="466"/>
    </location>
</feature>
<dbReference type="PROSITE" id="PS00455">
    <property type="entry name" value="AMP_BINDING"/>
    <property type="match status" value="1"/>
</dbReference>
<dbReference type="PANTHER" id="PTHR24095">
    <property type="entry name" value="ACETYL-COENZYME A SYNTHETASE"/>
    <property type="match status" value="1"/>
</dbReference>
<proteinExistence type="inferred from homology"/>
<dbReference type="InterPro" id="IPR042099">
    <property type="entry name" value="ANL_N_sf"/>
</dbReference>
<dbReference type="FunFam" id="3.30.300.30:FF:000017">
    <property type="entry name" value="Acyl-CoA synthetase short-chain family member 3"/>
    <property type="match status" value="1"/>
</dbReference>
<dbReference type="CDD" id="cd05966">
    <property type="entry name" value="ACS"/>
    <property type="match status" value="1"/>
</dbReference>
<evidence type="ECO:0000313" key="11">
    <source>
        <dbReference type="EMBL" id="AEM38843.1"/>
    </source>
</evidence>
<dbReference type="InterPro" id="IPR045851">
    <property type="entry name" value="AMP-bd_C_sf"/>
</dbReference>
<keyword evidence="4" id="KW-0067">ATP-binding</keyword>
<keyword evidence="12" id="KW-1185">Reference proteome</keyword>
<dbReference type="GO" id="GO:0005524">
    <property type="term" value="F:ATP binding"/>
    <property type="evidence" value="ECO:0007669"/>
    <property type="project" value="UniProtKB-KW"/>
</dbReference>
<sequence>MTSEPKTLPTEARFIPKRLEEVRKRALENPEEFFAEIARELEWFKTWDKVLDDSNPPFYRWFVGGLINASYNAVDRHLKRGLRNKAAIIWEGEPGDTRVLTYYQLYREVNRFAAVLENLGLRKGDTIAFYLPMIPELPIFMLAAARLGITFTVVFSGFSAKALAERINDAKAKVLVTADGGFRRGKVIELKKIADEALEMAPSVETVIVVKNVTARGAKIDVPLTEGRDYWLHNLLPAHAKVDPVPVESTHPLFILYTSGTTGKPKGVVHSTGGYLVWVYATMKWVFDVKPDDVMFCTADIGWITGHSYVVFGPLLHGITTVMYEGAPDYPAPDRWWQIVEKYGVTIFYTAPTAIRMLMRYGEEWVKKHDLSTLRILGTVGEPINPEAWKWYYTVVGGERCPIVDTWWQTETGGIMISPAPGIQLVPLKPGSATYPLPGVDADVVCEDGSPCPPGQRGYLVIKRPWPGMLMTLWGDPERYVRTYWQRFSKPEEGKWIYYPADYAMKDEDGYFWILGRADEVIKVAGHRLGTAEIESALVSHPAVAEAAVVGKPDPVKGEVPVAFVVLRQGYTPSEELRHELVEHVRKTLGPIAVPAAIFFVEKLPKTRSGKIMRRVIKAVLLGKTPGDLTTLEDEASLDEIRRALEEFKRELEKAE</sequence>
<feature type="domain" description="Acetyl-coenzyme A synthetase N-terminal" evidence="10">
    <location>
        <begin position="20"/>
        <end position="73"/>
    </location>
</feature>
<dbReference type="InterPro" id="IPR020845">
    <property type="entry name" value="AMP-binding_CS"/>
</dbReference>
<evidence type="ECO:0000259" key="8">
    <source>
        <dbReference type="Pfam" id="PF00501"/>
    </source>
</evidence>
<protein>
    <recommendedName>
        <fullName evidence="7">Acetate--CoA ligase</fullName>
        <ecNumber evidence="7">6.2.1.1</ecNumber>
    </recommendedName>
</protein>
<dbReference type="GO" id="GO:0016208">
    <property type="term" value="F:AMP binding"/>
    <property type="evidence" value="ECO:0007669"/>
    <property type="project" value="InterPro"/>
</dbReference>
<evidence type="ECO:0000256" key="4">
    <source>
        <dbReference type="ARBA" id="ARBA00022840"/>
    </source>
</evidence>
<evidence type="ECO:0000259" key="9">
    <source>
        <dbReference type="Pfam" id="PF13193"/>
    </source>
</evidence>
<keyword evidence="3" id="KW-0547">Nucleotide-binding</keyword>
<dbReference type="Pfam" id="PF00501">
    <property type="entry name" value="AMP-binding"/>
    <property type="match status" value="1"/>
</dbReference>
<dbReference type="EMBL" id="CP002838">
    <property type="protein sequence ID" value="AEM38843.1"/>
    <property type="molecule type" value="Genomic_DNA"/>
</dbReference>
<evidence type="ECO:0000256" key="7">
    <source>
        <dbReference type="NCBIfam" id="TIGR02188"/>
    </source>
</evidence>
<dbReference type="HOGENOM" id="CLU_000022_3_6_2"/>
<dbReference type="GeneID" id="11139451"/>
<dbReference type="GO" id="GO:0043955">
    <property type="term" value="F:3-hydroxypropionyl-CoA synthetase activity"/>
    <property type="evidence" value="ECO:0007669"/>
    <property type="project" value="UniProtKB-EC"/>
</dbReference>
<evidence type="ECO:0000256" key="6">
    <source>
        <dbReference type="ARBA" id="ARBA00059013"/>
    </source>
</evidence>
<dbReference type="Pfam" id="PF13193">
    <property type="entry name" value="AMP-binding_C"/>
    <property type="match status" value="1"/>
</dbReference>
<dbReference type="KEGG" id="pfm:Pyrfu_0975"/>
<accession>G0EEM1</accession>
<dbReference type="AlphaFoldDB" id="G0EEM1"/>
<dbReference type="NCBIfam" id="NF001208">
    <property type="entry name" value="PRK00174.1"/>
    <property type="match status" value="1"/>
</dbReference>
<dbReference type="GO" id="GO:0043427">
    <property type="term" value="P:carbon fixation by 3-hydroxypropionate cycle"/>
    <property type="evidence" value="ECO:0007669"/>
    <property type="project" value="UniProtKB-ARBA"/>
</dbReference>
<dbReference type="InterPro" id="IPR000873">
    <property type="entry name" value="AMP-dep_synth/lig_dom"/>
</dbReference>
<comment type="catalytic activity">
    <reaction evidence="5">
        <text>3-hydroxypropanoate + ATP + CoA = 3-hydroxypropanoyl-CoA + AMP + diphosphate</text>
        <dbReference type="Rhea" id="RHEA:26534"/>
        <dbReference type="ChEBI" id="CHEBI:16510"/>
        <dbReference type="ChEBI" id="CHEBI:30616"/>
        <dbReference type="ChEBI" id="CHEBI:33019"/>
        <dbReference type="ChEBI" id="CHEBI:57287"/>
        <dbReference type="ChEBI" id="CHEBI:58528"/>
        <dbReference type="ChEBI" id="CHEBI:456215"/>
        <dbReference type="EC" id="6.2.1.36"/>
    </reaction>
</comment>
<evidence type="ECO:0000256" key="3">
    <source>
        <dbReference type="ARBA" id="ARBA00022741"/>
    </source>
</evidence>
<evidence type="ECO:0000313" key="12">
    <source>
        <dbReference type="Proteomes" id="UP000001037"/>
    </source>
</evidence>
<evidence type="ECO:0000259" key="10">
    <source>
        <dbReference type="Pfam" id="PF16177"/>
    </source>
</evidence>
<comment type="similarity">
    <text evidence="1">Belongs to the ATP-dependent AMP-binding enzyme family.</text>
</comment>
<keyword evidence="2 11" id="KW-0436">Ligase</keyword>
<name>G0EEM1_PYRF1</name>